<protein>
    <submittedName>
        <fullName evidence="3">Putative invasin</fullName>
    </submittedName>
</protein>
<dbReference type="PANTHER" id="PTHR39576">
    <property type="entry name" value="ATTACHING AND EFFACING PROTEIN HOMOLOG-RELATED-RELATED"/>
    <property type="match status" value="1"/>
</dbReference>
<comment type="similarity">
    <text evidence="1">Belongs to the intimin/invasin family.</text>
</comment>
<dbReference type="GO" id="GO:0009279">
    <property type="term" value="C:cell outer membrane"/>
    <property type="evidence" value="ECO:0007669"/>
    <property type="project" value="TreeGrafter"/>
</dbReference>
<dbReference type="Pfam" id="PF11924">
    <property type="entry name" value="IAT_beta"/>
    <property type="match status" value="1"/>
</dbReference>
<dbReference type="InterPro" id="IPR051715">
    <property type="entry name" value="Intimin-Invasin_domain"/>
</dbReference>
<feature type="domain" description="Inverse autotransporter beta-domain" evidence="2">
    <location>
        <begin position="2"/>
        <end position="129"/>
    </location>
</feature>
<evidence type="ECO:0000256" key="1">
    <source>
        <dbReference type="ARBA" id="ARBA00010116"/>
    </source>
</evidence>
<accession>A0A379RVB1</accession>
<evidence type="ECO:0000313" key="4">
    <source>
        <dbReference type="Proteomes" id="UP000254124"/>
    </source>
</evidence>
<dbReference type="InterPro" id="IPR024519">
    <property type="entry name" value="IAT_beta"/>
</dbReference>
<dbReference type="InterPro" id="IPR038177">
    <property type="entry name" value="IAT_beta_sf"/>
</dbReference>
<evidence type="ECO:0000313" key="3">
    <source>
        <dbReference type="EMBL" id="SUG12557.1"/>
    </source>
</evidence>
<gene>
    <name evidence="3" type="ORF">NCTC7295_00091</name>
</gene>
<dbReference type="PANTHER" id="PTHR39576:SF2">
    <property type="entry name" value="ATTACHING AND EFFACING PROTEIN HOMOLOG-RELATED"/>
    <property type="match status" value="1"/>
</dbReference>
<organism evidence="3 4">
    <name type="scientific">Salmonella enterica subsp. arizonae</name>
    <dbReference type="NCBI Taxonomy" id="59203"/>
    <lineage>
        <taxon>Bacteria</taxon>
        <taxon>Pseudomonadati</taxon>
        <taxon>Pseudomonadota</taxon>
        <taxon>Gammaproteobacteria</taxon>
        <taxon>Enterobacterales</taxon>
        <taxon>Enterobacteriaceae</taxon>
        <taxon>Salmonella</taxon>
    </lineage>
</organism>
<dbReference type="Proteomes" id="UP000254124">
    <property type="component" value="Unassembled WGS sequence"/>
</dbReference>
<reference evidence="3 4" key="1">
    <citation type="submission" date="2018-06" db="EMBL/GenBank/DDBJ databases">
        <authorList>
            <consortium name="Pathogen Informatics"/>
            <person name="Doyle S."/>
        </authorList>
    </citation>
    <scope>NUCLEOTIDE SEQUENCE [LARGE SCALE GENOMIC DNA]</scope>
    <source>
        <strain evidence="3 4">NCTC7295</strain>
    </source>
</reference>
<dbReference type="EMBL" id="UGWZ01000001">
    <property type="protein sequence ID" value="SUG12557.1"/>
    <property type="molecule type" value="Genomic_DNA"/>
</dbReference>
<proteinExistence type="inferred from homology"/>
<name>A0A379RVB1_SALER</name>
<dbReference type="AlphaFoldDB" id="A0A379RVB1"/>
<dbReference type="Gene3D" id="2.40.160.160">
    <property type="entry name" value="Inverse autotransporter, beta-domain"/>
    <property type="match status" value="1"/>
</dbReference>
<evidence type="ECO:0000259" key="2">
    <source>
        <dbReference type="Pfam" id="PF11924"/>
    </source>
</evidence>
<sequence length="133" mass="15229">MNLGLDKDLSLDNASLDLLLPLYDDKKQNLLFTQWGGRRDDDRNIINVGMGYRYFADRWMWGINTFYDRQISDNAHERLGIGANWAGIILNSSANGYKRLSGWKDSSEYEDYQERVANGMTFALKVTCPPGHS</sequence>